<evidence type="ECO:0000313" key="3">
    <source>
        <dbReference type="Proteomes" id="UP001230156"/>
    </source>
</evidence>
<reference evidence="3" key="1">
    <citation type="submission" date="2023-08" db="EMBL/GenBank/DDBJ databases">
        <title>Rhodospirillaceae gen. nov., a novel taxon isolated from the Yangtze River Yuezi River estuary sludge.</title>
        <authorList>
            <person name="Ruan L."/>
        </authorList>
    </citation>
    <scope>NUCLEOTIDE SEQUENCE [LARGE SCALE GENOMIC DNA]</scope>
    <source>
        <strain evidence="3">R-7</strain>
    </source>
</reference>
<organism evidence="2 3">
    <name type="scientific">Dongia sedimenti</name>
    <dbReference type="NCBI Taxonomy" id="3064282"/>
    <lineage>
        <taxon>Bacteria</taxon>
        <taxon>Pseudomonadati</taxon>
        <taxon>Pseudomonadota</taxon>
        <taxon>Alphaproteobacteria</taxon>
        <taxon>Rhodospirillales</taxon>
        <taxon>Dongiaceae</taxon>
        <taxon>Dongia</taxon>
    </lineage>
</organism>
<evidence type="ECO:0000313" key="2">
    <source>
        <dbReference type="EMBL" id="MDQ7250772.1"/>
    </source>
</evidence>
<sequence>MLRPTEAKAEEARKKARDLFTKDRAKEAEVVKEREKAFATQAQKTAKLKALRLARDAEQEAAAAAAPKPAPKKAAKAKKAVD</sequence>
<gene>
    <name evidence="2" type="ORF">Q8A70_23995</name>
</gene>
<name>A0ABU0YST6_9PROT</name>
<evidence type="ECO:0000256" key="1">
    <source>
        <dbReference type="SAM" id="MobiDB-lite"/>
    </source>
</evidence>
<feature type="region of interest" description="Disordered" evidence="1">
    <location>
        <begin position="57"/>
        <end position="82"/>
    </location>
</feature>
<comment type="caution">
    <text evidence="2">The sequence shown here is derived from an EMBL/GenBank/DDBJ whole genome shotgun (WGS) entry which is preliminary data.</text>
</comment>
<accession>A0ABU0YST6</accession>
<dbReference type="EMBL" id="JAUYVI010000007">
    <property type="protein sequence ID" value="MDQ7250772.1"/>
    <property type="molecule type" value="Genomic_DNA"/>
</dbReference>
<protein>
    <submittedName>
        <fullName evidence="2">Uncharacterized protein</fullName>
    </submittedName>
</protein>
<feature type="compositionally biased region" description="Basic residues" evidence="1">
    <location>
        <begin position="70"/>
        <end position="82"/>
    </location>
</feature>
<dbReference type="RefSeq" id="WP_379960456.1">
    <property type="nucleotide sequence ID" value="NZ_JAUYVI010000007.1"/>
</dbReference>
<proteinExistence type="predicted"/>
<dbReference type="Proteomes" id="UP001230156">
    <property type="component" value="Unassembled WGS sequence"/>
</dbReference>
<keyword evidence="3" id="KW-1185">Reference proteome</keyword>